<dbReference type="RefSeq" id="WP_066565255.1">
    <property type="nucleotide sequence ID" value="NZ_CP015622.1"/>
</dbReference>
<sequence length="234" mass="25698">MKQQDAPTAATELFAESYKLSPKQREVLDVLQTFPDGARAQDIAKKLDLHVNTARGHLEELVAKEAIRVVTAAAKGRGRPFLIFQTRVPDNKAVAKEYITLIELMANMLGDVEDDALTNPALRTKAREIGTQWAHIMGIDHAEAAELDEALSPLITRLREMGFDPTTTENTNEAEASLALHSCPFVVNDKRPSSFVCAIHAGFIQESLGSNNQIHLELKPLNAPGTCKVHVLNK</sequence>
<dbReference type="STRING" id="1652495.ccrud_05715"/>
<evidence type="ECO:0000313" key="1">
    <source>
        <dbReference type="EMBL" id="ANE03755.1"/>
    </source>
</evidence>
<name>A0A172QSS8_9CORY</name>
<dbReference type="AlphaFoldDB" id="A0A172QSS8"/>
<protein>
    <submittedName>
        <fullName evidence="1">ArsR family transcriptional regulator</fullName>
    </submittedName>
</protein>
<organism evidence="1 2">
    <name type="scientific">Corynebacterium crudilactis</name>
    <dbReference type="NCBI Taxonomy" id="1652495"/>
    <lineage>
        <taxon>Bacteria</taxon>
        <taxon>Bacillati</taxon>
        <taxon>Actinomycetota</taxon>
        <taxon>Actinomycetes</taxon>
        <taxon>Mycobacteriales</taxon>
        <taxon>Corynebacteriaceae</taxon>
        <taxon>Corynebacterium</taxon>
    </lineage>
</organism>
<gene>
    <name evidence="1" type="ORF">ccrud_05715</name>
</gene>
<dbReference type="OrthoDB" id="3399802at2"/>
<proteinExistence type="predicted"/>
<dbReference type="SUPFAM" id="SSF46785">
    <property type="entry name" value="Winged helix' DNA-binding domain"/>
    <property type="match status" value="1"/>
</dbReference>
<dbReference type="EMBL" id="CP015622">
    <property type="protein sequence ID" value="ANE03755.1"/>
    <property type="molecule type" value="Genomic_DNA"/>
</dbReference>
<dbReference type="InterPro" id="IPR036388">
    <property type="entry name" value="WH-like_DNA-bd_sf"/>
</dbReference>
<accession>A0A172QSS8</accession>
<dbReference type="Proteomes" id="UP000076929">
    <property type="component" value="Chromosome"/>
</dbReference>
<dbReference type="Gene3D" id="1.10.10.10">
    <property type="entry name" value="Winged helix-like DNA-binding domain superfamily/Winged helix DNA-binding domain"/>
    <property type="match status" value="1"/>
</dbReference>
<reference evidence="1 2" key="1">
    <citation type="submission" date="2016-05" db="EMBL/GenBank/DDBJ databases">
        <title>Complete genome sequence of Corynebacterium crudilactis, a new Corynebacterium species isolated from raw cow's milk.</title>
        <authorList>
            <person name="Christian R."/>
            <person name="Zimmermann J."/>
            <person name="Lipski A."/>
            <person name="Kalinowski J."/>
        </authorList>
    </citation>
    <scope>NUCLEOTIDE SEQUENCE [LARGE SCALE GENOMIC DNA]</scope>
    <source>
        <strain evidence="1 2">JZ16</strain>
    </source>
</reference>
<dbReference type="KEGG" id="ccjz:ccrud_05715"/>
<keyword evidence="2" id="KW-1185">Reference proteome</keyword>
<evidence type="ECO:0000313" key="2">
    <source>
        <dbReference type="Proteomes" id="UP000076929"/>
    </source>
</evidence>
<dbReference type="InterPro" id="IPR036390">
    <property type="entry name" value="WH_DNA-bd_sf"/>
</dbReference>